<feature type="coiled-coil region" evidence="12">
    <location>
        <begin position="481"/>
        <end position="508"/>
    </location>
</feature>
<dbReference type="PRINTS" id="PR00380">
    <property type="entry name" value="KINESINHEAVY"/>
</dbReference>
<evidence type="ECO:0000256" key="12">
    <source>
        <dbReference type="SAM" id="Coils"/>
    </source>
</evidence>
<dbReference type="PANTHER" id="PTHR47968">
    <property type="entry name" value="CENTROMERE PROTEIN E"/>
    <property type="match status" value="1"/>
</dbReference>
<comment type="subcellular location">
    <subcellularLocation>
        <location evidence="1">Cytoplasm</location>
        <location evidence="1">Cytoskeleton</location>
    </subcellularLocation>
</comment>
<feature type="binding site" evidence="10">
    <location>
        <begin position="93"/>
        <end position="100"/>
    </location>
    <ligand>
        <name>ATP</name>
        <dbReference type="ChEBI" id="CHEBI:30616"/>
    </ligand>
</feature>
<organism evidence="14 15">
    <name type="scientific">Stentor coeruleus</name>
    <dbReference type="NCBI Taxonomy" id="5963"/>
    <lineage>
        <taxon>Eukaryota</taxon>
        <taxon>Sar</taxon>
        <taxon>Alveolata</taxon>
        <taxon>Ciliophora</taxon>
        <taxon>Postciliodesmatophora</taxon>
        <taxon>Heterotrichea</taxon>
        <taxon>Heterotrichida</taxon>
        <taxon>Stentoridae</taxon>
        <taxon>Stentor</taxon>
    </lineage>
</organism>
<feature type="domain" description="Kinesin motor" evidence="13">
    <location>
        <begin position="9"/>
        <end position="335"/>
    </location>
</feature>
<dbReference type="GO" id="GO:0007010">
    <property type="term" value="P:cytoskeleton organization"/>
    <property type="evidence" value="ECO:0007669"/>
    <property type="project" value="UniProtKB-ARBA"/>
</dbReference>
<accession>A0A1R2CN35</accession>
<keyword evidence="3 11" id="KW-0493">Microtubule</keyword>
<dbReference type="Gene3D" id="3.40.850.10">
    <property type="entry name" value="Kinesin motor domain"/>
    <property type="match status" value="1"/>
</dbReference>
<dbReference type="Pfam" id="PF00225">
    <property type="entry name" value="Kinesin"/>
    <property type="match status" value="1"/>
</dbReference>
<dbReference type="GO" id="GO:0005874">
    <property type="term" value="C:microtubule"/>
    <property type="evidence" value="ECO:0007669"/>
    <property type="project" value="UniProtKB-KW"/>
</dbReference>
<dbReference type="EMBL" id="MPUH01000104">
    <property type="protein sequence ID" value="OMJ90375.1"/>
    <property type="molecule type" value="Genomic_DNA"/>
</dbReference>
<evidence type="ECO:0000259" key="13">
    <source>
        <dbReference type="PROSITE" id="PS50067"/>
    </source>
</evidence>
<keyword evidence="5 10" id="KW-0067">ATP-binding</keyword>
<evidence type="ECO:0000256" key="11">
    <source>
        <dbReference type="RuleBase" id="RU000394"/>
    </source>
</evidence>
<evidence type="ECO:0000256" key="2">
    <source>
        <dbReference type="ARBA" id="ARBA00022490"/>
    </source>
</evidence>
<keyword evidence="6 12" id="KW-0175">Coiled coil</keyword>
<dbReference type="GO" id="GO:0007018">
    <property type="term" value="P:microtubule-based movement"/>
    <property type="evidence" value="ECO:0007669"/>
    <property type="project" value="InterPro"/>
</dbReference>
<evidence type="ECO:0000256" key="3">
    <source>
        <dbReference type="ARBA" id="ARBA00022701"/>
    </source>
</evidence>
<keyword evidence="4 10" id="KW-0547">Nucleotide-binding</keyword>
<dbReference type="InterPro" id="IPR027640">
    <property type="entry name" value="Kinesin-like_fam"/>
</dbReference>
<gene>
    <name evidence="14" type="ORF">SteCoe_7291</name>
</gene>
<comment type="similarity">
    <text evidence="9">Belongs to the TRAFAC class myosin-kinesin ATPase superfamily. Kinesin family. KIN-5/BimC subfamily.</text>
</comment>
<evidence type="ECO:0000313" key="15">
    <source>
        <dbReference type="Proteomes" id="UP000187209"/>
    </source>
</evidence>
<keyword evidence="8" id="KW-0206">Cytoskeleton</keyword>
<keyword evidence="2" id="KW-0963">Cytoplasm</keyword>
<reference evidence="14 15" key="1">
    <citation type="submission" date="2016-11" db="EMBL/GenBank/DDBJ databases">
        <title>The macronuclear genome of Stentor coeruleus: a giant cell with tiny introns.</title>
        <authorList>
            <person name="Slabodnick M."/>
            <person name="Ruby J.G."/>
            <person name="Reiff S.B."/>
            <person name="Swart E.C."/>
            <person name="Gosai S."/>
            <person name="Prabakaran S."/>
            <person name="Witkowska E."/>
            <person name="Larue G.E."/>
            <person name="Fisher S."/>
            <person name="Freeman R.M."/>
            <person name="Gunawardena J."/>
            <person name="Chu W."/>
            <person name="Stover N.A."/>
            <person name="Gregory B.D."/>
            <person name="Nowacki M."/>
            <person name="Derisi J."/>
            <person name="Roy S.W."/>
            <person name="Marshall W.F."/>
            <person name="Sood P."/>
        </authorList>
    </citation>
    <scope>NUCLEOTIDE SEQUENCE [LARGE SCALE GENOMIC DNA]</scope>
    <source>
        <strain evidence="14">WM001</strain>
    </source>
</reference>
<evidence type="ECO:0000256" key="4">
    <source>
        <dbReference type="ARBA" id="ARBA00022741"/>
    </source>
</evidence>
<proteinExistence type="inferred from homology"/>
<evidence type="ECO:0000256" key="5">
    <source>
        <dbReference type="ARBA" id="ARBA00022840"/>
    </source>
</evidence>
<feature type="coiled-coil region" evidence="12">
    <location>
        <begin position="340"/>
        <end position="374"/>
    </location>
</feature>
<dbReference type="InterPro" id="IPR019821">
    <property type="entry name" value="Kinesin_motor_CS"/>
</dbReference>
<dbReference type="SUPFAM" id="SSF52540">
    <property type="entry name" value="P-loop containing nucleoside triphosphate hydrolases"/>
    <property type="match status" value="1"/>
</dbReference>
<evidence type="ECO:0000313" key="14">
    <source>
        <dbReference type="EMBL" id="OMJ90375.1"/>
    </source>
</evidence>
<evidence type="ECO:0000256" key="8">
    <source>
        <dbReference type="ARBA" id="ARBA00023212"/>
    </source>
</evidence>
<dbReference type="PANTHER" id="PTHR47968:SF75">
    <property type="entry name" value="CENTROMERE-ASSOCIATED PROTEIN E"/>
    <property type="match status" value="1"/>
</dbReference>
<feature type="coiled-coil region" evidence="12">
    <location>
        <begin position="533"/>
        <end position="685"/>
    </location>
</feature>
<dbReference type="PROSITE" id="PS50067">
    <property type="entry name" value="KINESIN_MOTOR_2"/>
    <property type="match status" value="1"/>
</dbReference>
<dbReference type="GO" id="GO:0005524">
    <property type="term" value="F:ATP binding"/>
    <property type="evidence" value="ECO:0007669"/>
    <property type="project" value="UniProtKB-UniRule"/>
</dbReference>
<dbReference type="InterPro" id="IPR036961">
    <property type="entry name" value="Kinesin_motor_dom_sf"/>
</dbReference>
<dbReference type="InterPro" id="IPR027417">
    <property type="entry name" value="P-loop_NTPase"/>
</dbReference>
<evidence type="ECO:0000256" key="6">
    <source>
        <dbReference type="ARBA" id="ARBA00023054"/>
    </source>
</evidence>
<dbReference type="Proteomes" id="UP000187209">
    <property type="component" value="Unassembled WGS sequence"/>
</dbReference>
<evidence type="ECO:0000256" key="10">
    <source>
        <dbReference type="PROSITE-ProRule" id="PRU00283"/>
    </source>
</evidence>
<dbReference type="FunFam" id="3.40.850.10:FF:000019">
    <property type="entry name" value="Kinesin-like protein KIN-5D"/>
    <property type="match status" value="1"/>
</dbReference>
<dbReference type="AlphaFoldDB" id="A0A1R2CN35"/>
<comment type="caution">
    <text evidence="14">The sequence shown here is derived from an EMBL/GenBank/DDBJ whole genome shotgun (WGS) entry which is preliminary data.</text>
</comment>
<protein>
    <recommendedName>
        <fullName evidence="11">Kinesin-like protein</fullName>
    </recommendedName>
</protein>
<evidence type="ECO:0000256" key="1">
    <source>
        <dbReference type="ARBA" id="ARBA00004245"/>
    </source>
</evidence>
<evidence type="ECO:0000256" key="9">
    <source>
        <dbReference type="ARBA" id="ARBA00034704"/>
    </source>
</evidence>
<dbReference type="SMART" id="SM00129">
    <property type="entry name" value="KISc"/>
    <property type="match status" value="1"/>
</dbReference>
<dbReference type="GO" id="GO:0008017">
    <property type="term" value="F:microtubule binding"/>
    <property type="evidence" value="ECO:0007669"/>
    <property type="project" value="InterPro"/>
</dbReference>
<dbReference type="OrthoDB" id="3176171at2759"/>
<dbReference type="GO" id="GO:0003777">
    <property type="term" value="F:microtubule motor activity"/>
    <property type="evidence" value="ECO:0007669"/>
    <property type="project" value="InterPro"/>
</dbReference>
<name>A0A1R2CN35_9CILI</name>
<dbReference type="PROSITE" id="PS00411">
    <property type="entry name" value="KINESIN_MOTOR_1"/>
    <property type="match status" value="1"/>
</dbReference>
<sequence>MSKSSQSGNIKVFCRFRPLNPHEKLTSDLIKLEHDSNISVTVFPQTEHSIPLTFTYDYIFTSESTQEDVFTIAAKPIIEDVIQGFNGTIFAYGQTASGKTHTMTGHDIFDPYTMGIVPRMISKVFDSIESADENVEFAVKVSYCELYLEKINDLVEVDKKALKIRQDRSKGVYIANLSEHYVASDFDVFELLRVGTENRQVSCNKMNTKSSRSHTLFSLTITQNNALDLSARVGRLYLVDLAGSERVSKTNAEGQRLKELKTINKSLNTLGQVINQLTDGKASHVPYRDSKLTRILQDSLGGNSKTAIIITCSPALSNESETISTLRFGFRAKSIKNKPKVNRELTMAELKLKLAKIEEELRKKAIKISTLEQALSQNEVTLPIDTTILTEHTDESDDLKNTDTDDFFAELEDARNKLTTLVDENFKYKTSSIELKSNLDQMNDNNINQTALISVLEMKIVNMETAIYNKVELTSKLSIEKDVLTTKLEEVQNKKLELERIYNEKLVESNDLKFQVKMHVGDDEISSEPVDLIEQLKNKLMSEQQKYKKNQTEMQGLQIRLNQALQELTRDKRNEEKELLNREIQARNEKIKFLEDELETITENHRSVKKILSEDEETLKQRTDELERTLDELTNMYKQLLAKQSSVNIEKQLNIRKITRLNEKIKLLEDELKTKREQLMTAEVEANRFLDDMASQSIFNRIKVPIKGGGGKGVRASMANRLSIRPNRAYASMVSH</sequence>
<keyword evidence="15" id="KW-1185">Reference proteome</keyword>
<evidence type="ECO:0000256" key="7">
    <source>
        <dbReference type="ARBA" id="ARBA00023175"/>
    </source>
</evidence>
<keyword evidence="7 10" id="KW-0505">Motor protein</keyword>
<dbReference type="InterPro" id="IPR001752">
    <property type="entry name" value="Kinesin_motor_dom"/>
</dbReference>